<dbReference type="EMBL" id="VWGP01000031">
    <property type="protein sequence ID" value="KAA4527109.1"/>
    <property type="molecule type" value="Genomic_DNA"/>
</dbReference>
<evidence type="ECO:0000313" key="3">
    <source>
        <dbReference type="EMBL" id="KAA4624074.1"/>
    </source>
</evidence>
<dbReference type="RefSeq" id="WP_004306036.1">
    <property type="nucleotide sequence ID" value="NZ_CABKQC010000007.1"/>
</dbReference>
<dbReference type="EMBL" id="QSBI01000002">
    <property type="protein sequence ID" value="RGX12679.1"/>
    <property type="molecule type" value="Genomic_DNA"/>
</dbReference>
<evidence type="ECO:0000313" key="5">
    <source>
        <dbReference type="EMBL" id="RHH38177.1"/>
    </source>
</evidence>
<dbReference type="Proteomes" id="UP000283329">
    <property type="component" value="Unassembled WGS sequence"/>
</dbReference>
<reference evidence="6 7" key="1">
    <citation type="submission" date="2018-08" db="EMBL/GenBank/DDBJ databases">
        <title>A genome reference for cultivated species of the human gut microbiota.</title>
        <authorList>
            <person name="Zou Y."/>
            <person name="Xue W."/>
            <person name="Luo G."/>
        </authorList>
    </citation>
    <scope>NUCLEOTIDE SEQUENCE [LARGE SCALE GENOMIC DNA]</scope>
    <source>
        <strain evidence="4 7">AF04-46</strain>
        <strain evidence="5 6">AM17-48</strain>
    </source>
</reference>
<dbReference type="Gene3D" id="2.160.20.110">
    <property type="match status" value="1"/>
</dbReference>
<dbReference type="Proteomes" id="UP000478493">
    <property type="component" value="Unassembled WGS sequence"/>
</dbReference>
<dbReference type="InterPro" id="IPR011493">
    <property type="entry name" value="GLUG"/>
</dbReference>
<dbReference type="EMBL" id="QRJR01000056">
    <property type="protein sequence ID" value="RHH38177.1"/>
    <property type="molecule type" value="Genomic_DNA"/>
</dbReference>
<evidence type="ECO:0000313" key="7">
    <source>
        <dbReference type="Proteomes" id="UP000286031"/>
    </source>
</evidence>
<dbReference type="Pfam" id="PF07581">
    <property type="entry name" value="Glug"/>
    <property type="match status" value="1"/>
</dbReference>
<dbReference type="EMBL" id="VWFP01000019">
    <property type="protein sequence ID" value="KAA4624074.1"/>
    <property type="molecule type" value="Genomic_DNA"/>
</dbReference>
<gene>
    <name evidence="5" type="ORF">DW206_26500</name>
    <name evidence="4" type="ORF">DWV35_01835</name>
    <name evidence="2" type="ORF">F3B85_25260</name>
    <name evidence="3" type="ORF">F3B90_17645</name>
</gene>
<accession>A0A414WPC8</accession>
<organism evidence="5 6">
    <name type="scientific">Bacteroides ovatus</name>
    <dbReference type="NCBI Taxonomy" id="28116"/>
    <lineage>
        <taxon>Bacteria</taxon>
        <taxon>Pseudomonadati</taxon>
        <taxon>Bacteroidota</taxon>
        <taxon>Bacteroidia</taxon>
        <taxon>Bacteroidales</taxon>
        <taxon>Bacteroidaceae</taxon>
        <taxon>Bacteroides</taxon>
    </lineage>
</organism>
<dbReference type="Proteomes" id="UP000286031">
    <property type="component" value="Unassembled WGS sequence"/>
</dbReference>
<evidence type="ECO:0000259" key="1">
    <source>
        <dbReference type="Pfam" id="PF07581"/>
    </source>
</evidence>
<evidence type="ECO:0000313" key="6">
    <source>
        <dbReference type="Proteomes" id="UP000283329"/>
    </source>
</evidence>
<evidence type="ECO:0000313" key="4">
    <source>
        <dbReference type="EMBL" id="RGX12679.1"/>
    </source>
</evidence>
<reference evidence="8 9" key="2">
    <citation type="journal article" date="2019" name="Nat. Med.">
        <title>A library of human gut bacterial isolates paired with longitudinal multiomics data enables mechanistic microbiome research.</title>
        <authorList>
            <person name="Poyet M."/>
            <person name="Groussin M."/>
            <person name="Gibbons S.M."/>
            <person name="Avila-Pacheco J."/>
            <person name="Jiang X."/>
            <person name="Kearney S.M."/>
            <person name="Perrotta A.R."/>
            <person name="Berdy B."/>
            <person name="Zhao S."/>
            <person name="Lieberman T.D."/>
            <person name="Swanson P.K."/>
            <person name="Smith M."/>
            <person name="Roesemann S."/>
            <person name="Alexander J.E."/>
            <person name="Rich S.A."/>
            <person name="Livny J."/>
            <person name="Vlamakis H."/>
            <person name="Clish C."/>
            <person name="Bullock K."/>
            <person name="Deik A."/>
            <person name="Scott J."/>
            <person name="Pierce K.A."/>
            <person name="Xavier R.J."/>
            <person name="Alm E.J."/>
        </authorList>
    </citation>
    <scope>NUCLEOTIDE SEQUENCE [LARGE SCALE GENOMIC DNA]</scope>
    <source>
        <strain evidence="3 8">BIOML-A15</strain>
        <strain evidence="2 9">BIOML-A41</strain>
    </source>
</reference>
<evidence type="ECO:0000313" key="9">
    <source>
        <dbReference type="Proteomes" id="UP000478493"/>
    </source>
</evidence>
<comment type="caution">
    <text evidence="5">The sequence shown here is derived from an EMBL/GenBank/DDBJ whole genome shotgun (WGS) entry which is preliminary data.</text>
</comment>
<dbReference type="AlphaFoldDB" id="A0A414WPC8"/>
<evidence type="ECO:0000313" key="8">
    <source>
        <dbReference type="Proteomes" id="UP000424805"/>
    </source>
</evidence>
<dbReference type="Proteomes" id="UP000424805">
    <property type="component" value="Unassembled WGS sequence"/>
</dbReference>
<feature type="domain" description="GLUG" evidence="1">
    <location>
        <begin position="143"/>
        <end position="166"/>
    </location>
</feature>
<evidence type="ECO:0000313" key="2">
    <source>
        <dbReference type="EMBL" id="KAA4527109.1"/>
    </source>
</evidence>
<sequence length="428" mass="48249">MKKRFFLLNICWAFISILNATQHRQAENPLVISTAEDLKAFAKSVNSGNSYQGKVVKLSADIWLNDTVGWQKWNRQTKMKSWTPIGIPRAPFEGTFDGDGHFIAGLFAKTGSETFSQGLFGFLKRATVKNVHIRFSHFISYDYVGALAGYISYNTQIHNCSNEGTIEAERNFSGGLVGFSSGQNRIISCSNYGRVYGHRCVGGIVGYFEGGSVYNTFNRGEIIGRYEHVGGIIGEFSEPYQKTVKETGLKELPNDTVANCYNTGRIIARDVAGGIAGHVNLHPIEITTWKVVFANNYNTGQIRTTYPPVTDGLVGVYAYFAIPETQVIPTIDRINRDGGPCFWSEESCRVKDIKKPRFESEKIRSESWNKIMYGVMKIPESFRYFTDNEMKQQSFVDLLNKWVDKKDIFSRWSLDKEGVNKGFPVFCN</sequence>
<protein>
    <recommendedName>
        <fullName evidence="1">GLUG domain-containing protein</fullName>
    </recommendedName>
</protein>
<name>A0A414WPC8_BACOV</name>
<proteinExistence type="predicted"/>